<comment type="caution">
    <text evidence="3">The sequence shown here is derived from an EMBL/GenBank/DDBJ whole genome shotgun (WGS) entry which is preliminary data.</text>
</comment>
<dbReference type="RefSeq" id="WP_094823567.1">
    <property type="nucleotide sequence ID" value="NZ_NEVO01000016.1"/>
</dbReference>
<dbReference type="GO" id="GO:0009244">
    <property type="term" value="P:lipopolysaccharide core region biosynthetic process"/>
    <property type="evidence" value="ECO:0007669"/>
    <property type="project" value="TreeGrafter"/>
</dbReference>
<dbReference type="SUPFAM" id="SSF53756">
    <property type="entry name" value="UDP-Glycosyltransferase/glycogen phosphorylase"/>
    <property type="match status" value="1"/>
</dbReference>
<evidence type="ECO:0000256" key="1">
    <source>
        <dbReference type="ARBA" id="ARBA00022676"/>
    </source>
</evidence>
<dbReference type="Proteomes" id="UP000216885">
    <property type="component" value="Unassembled WGS sequence"/>
</dbReference>
<dbReference type="GO" id="GO:0005829">
    <property type="term" value="C:cytosol"/>
    <property type="evidence" value="ECO:0007669"/>
    <property type="project" value="TreeGrafter"/>
</dbReference>
<evidence type="ECO:0000256" key="2">
    <source>
        <dbReference type="ARBA" id="ARBA00022679"/>
    </source>
</evidence>
<gene>
    <name evidence="3" type="ORF">CAL20_23740</name>
</gene>
<proteinExistence type="predicted"/>
<evidence type="ECO:0000313" key="4">
    <source>
        <dbReference type="Proteomes" id="UP000216885"/>
    </source>
</evidence>
<dbReference type="EMBL" id="NEVQ01000022">
    <property type="protein sequence ID" value="OZI50837.1"/>
    <property type="molecule type" value="Genomic_DNA"/>
</dbReference>
<dbReference type="Pfam" id="PF01075">
    <property type="entry name" value="Glyco_transf_9"/>
    <property type="match status" value="1"/>
</dbReference>
<dbReference type="InterPro" id="IPR051199">
    <property type="entry name" value="LPS_LOS_Heptosyltrfase"/>
</dbReference>
<dbReference type="InterPro" id="IPR002201">
    <property type="entry name" value="Glyco_trans_9"/>
</dbReference>
<dbReference type="PANTHER" id="PTHR30160">
    <property type="entry name" value="TETRAACYLDISACCHARIDE 4'-KINASE-RELATED"/>
    <property type="match status" value="1"/>
</dbReference>
<dbReference type="AlphaFoldDB" id="A0A261TNI8"/>
<keyword evidence="2 3" id="KW-0808">Transferase</keyword>
<dbReference type="OrthoDB" id="8661261at2"/>
<keyword evidence="4" id="KW-1185">Reference proteome</keyword>
<dbReference type="GO" id="GO:0008713">
    <property type="term" value="F:ADP-heptose-lipopolysaccharide heptosyltransferase activity"/>
    <property type="evidence" value="ECO:0007669"/>
    <property type="project" value="TreeGrafter"/>
</dbReference>
<name>A0A261TNI8_9BORD</name>
<keyword evidence="1" id="KW-0328">Glycosyltransferase</keyword>
<reference evidence="3 4" key="1">
    <citation type="submission" date="2017-05" db="EMBL/GenBank/DDBJ databases">
        <title>Complete and WGS of Bordetella genogroups.</title>
        <authorList>
            <person name="Spilker T."/>
            <person name="LiPuma J."/>
        </authorList>
    </citation>
    <scope>NUCLEOTIDE SEQUENCE [LARGE SCALE GENOMIC DNA]</scope>
    <source>
        <strain evidence="3 4">AU9919</strain>
    </source>
</reference>
<sequence length="342" mass="37569">MKDIAVYIRSRDKFGDQIASFPALYQLKQWWPQATLRVVGLHAVSGYYLPLPWVDEFVQVDSLYAAARAMPWRADMAVCLHHSSERYAIVNMLRMPKVRLGFQNNRLLDFIWTHGWRKDINEYIGQANLSLLGTYRPVQPEITARDCFASIAALAGQPGASADIVLIPGGGDGEFKRWGVKNFVALADLLKATLGDDTRFSFVLGPAEAAERAALQALNRSDFELVVGRTVPELAALMLNARLIVANDCGPSHIGQSVCVPYVGVFNEANPEWFWARSYTEAVYPESGRVDIQLVSPGQVAAACFRVLQTPRPLWLNGQGGHAAVQAGDQASGSMLHGRVAA</sequence>
<accession>A0A261TNI8</accession>
<protein>
    <submittedName>
        <fullName evidence="3">ADP-heptose--LPS heptosyltransferase</fullName>
    </submittedName>
</protein>
<dbReference type="Gene3D" id="3.40.50.2000">
    <property type="entry name" value="Glycogen Phosphorylase B"/>
    <property type="match status" value="2"/>
</dbReference>
<evidence type="ECO:0000313" key="3">
    <source>
        <dbReference type="EMBL" id="OZI50837.1"/>
    </source>
</evidence>
<organism evidence="3 4">
    <name type="scientific">Bordetella genomosp. 4</name>
    <dbReference type="NCBI Taxonomy" id="463044"/>
    <lineage>
        <taxon>Bacteria</taxon>
        <taxon>Pseudomonadati</taxon>
        <taxon>Pseudomonadota</taxon>
        <taxon>Betaproteobacteria</taxon>
        <taxon>Burkholderiales</taxon>
        <taxon>Alcaligenaceae</taxon>
        <taxon>Bordetella</taxon>
    </lineage>
</organism>